<dbReference type="RefSeq" id="WP_253667522.1">
    <property type="nucleotide sequence ID" value="NZ_JAMTCP010000001.1"/>
</dbReference>
<comment type="caution">
    <text evidence="1">The sequence shown here is derived from an EMBL/GenBank/DDBJ whole genome shotgun (WGS) entry which is preliminary data.</text>
</comment>
<reference evidence="1 2" key="1">
    <citation type="submission" date="2022-06" db="EMBL/GenBank/DDBJ databases">
        <title>Genomic Encyclopedia of Archaeal and Bacterial Type Strains, Phase II (KMG-II): from individual species to whole genera.</title>
        <authorList>
            <person name="Goeker M."/>
        </authorList>
    </citation>
    <scope>NUCLEOTIDE SEQUENCE [LARGE SCALE GENOMIC DNA]</scope>
    <source>
        <strain evidence="1 2">DSM 40477</strain>
    </source>
</reference>
<evidence type="ECO:0000313" key="1">
    <source>
        <dbReference type="EMBL" id="MCP2256530.1"/>
    </source>
</evidence>
<dbReference type="InterPro" id="IPR045929">
    <property type="entry name" value="DUF6348"/>
</dbReference>
<protein>
    <submittedName>
        <fullName evidence="1">Uncharacterized protein</fullName>
    </submittedName>
</protein>
<dbReference type="Pfam" id="PF19875">
    <property type="entry name" value="DUF6348"/>
    <property type="match status" value="1"/>
</dbReference>
<keyword evidence="2" id="KW-1185">Reference proteome</keyword>
<proteinExistence type="predicted"/>
<organism evidence="1 2">
    <name type="scientific">Streptoalloteichus tenebrarius (strain ATCC 17920 / DSM 40477 / JCM 4838 / CBS 697.72 / NBRC 16177 / NCIMB 11028 / NRRL B-12390 / A12253. 1 / ISP 5477)</name>
    <name type="common">Streptomyces tenebrarius</name>
    <dbReference type="NCBI Taxonomy" id="1933"/>
    <lineage>
        <taxon>Bacteria</taxon>
        <taxon>Bacillati</taxon>
        <taxon>Actinomycetota</taxon>
        <taxon>Actinomycetes</taxon>
        <taxon>Pseudonocardiales</taxon>
        <taxon>Pseudonocardiaceae</taxon>
        <taxon>Streptoalloteichus</taxon>
    </lineage>
</organism>
<accession>A0ABT1HM04</accession>
<sequence>MDVIALDRDHMMRALAERISEIAGTWTVDSGVIRSEGTPVILVTDLHGGAQDPRHVDVGFAFNPEHPEAPVLWDCAVGFGSTPAEVAETAAAMWLATTGKTMLELLVQRGELATHLGSDDPEGMPGFHVIHGPVLPMGADREALLDWVVERPLVPALRELLPPHLDQAINGVKVIFGAGAGEEIVEVRVNGTVREDLTDAVRRLDWPRPASFAYLKTFLLVFAD</sequence>
<evidence type="ECO:0000313" key="2">
    <source>
        <dbReference type="Proteomes" id="UP001205311"/>
    </source>
</evidence>
<dbReference type="EMBL" id="JAMTCP010000001">
    <property type="protein sequence ID" value="MCP2256530.1"/>
    <property type="molecule type" value="Genomic_DNA"/>
</dbReference>
<dbReference type="Proteomes" id="UP001205311">
    <property type="component" value="Unassembled WGS sequence"/>
</dbReference>
<name>A0ABT1HM04_STRSD</name>
<gene>
    <name evidence="1" type="ORF">LX15_000213</name>
</gene>